<dbReference type="GO" id="GO:0005506">
    <property type="term" value="F:iron ion binding"/>
    <property type="evidence" value="ECO:0007669"/>
    <property type="project" value="UniProtKB-UniRule"/>
</dbReference>
<feature type="binding site" evidence="8">
    <location>
        <position position="142"/>
    </location>
    <ligand>
        <name>(3R)-3-methyl-D-ornithine</name>
        <dbReference type="ChEBI" id="CHEBI:64642"/>
    </ligand>
</feature>
<feature type="binding site" evidence="6 7">
    <location>
        <position position="73"/>
    </location>
    <ligand>
        <name>[4Fe-4S] cluster</name>
        <dbReference type="ChEBI" id="CHEBI:49883"/>
        <note>4Fe-4S-S-AdoMet</note>
    </ligand>
</feature>
<feature type="binding site" evidence="8">
    <location>
        <position position="312"/>
    </location>
    <ligand>
        <name>(3R)-3-methyl-D-ornithine</name>
        <dbReference type="ChEBI" id="CHEBI:64642"/>
    </ligand>
</feature>
<dbReference type="GO" id="GO:0046992">
    <property type="term" value="F:oxidoreductase activity, acting on X-H and Y-H to form an X-Y bond"/>
    <property type="evidence" value="ECO:0007669"/>
    <property type="project" value="UniProtKB-UniRule"/>
</dbReference>
<keyword evidence="10" id="KW-0808">Transferase</keyword>
<gene>
    <name evidence="10" type="primary">mqnE_2</name>
    <name evidence="6" type="synonym">mqnC</name>
    <name evidence="10" type="ORF">V144x_52650</name>
</gene>
<dbReference type="InterPro" id="IPR045567">
    <property type="entry name" value="CofH/MnqC-like_C"/>
</dbReference>
<dbReference type="InterPro" id="IPR022431">
    <property type="entry name" value="Cyclic_DHFL_synthase_mqnC"/>
</dbReference>
<dbReference type="Proteomes" id="UP000318704">
    <property type="component" value="Chromosome"/>
</dbReference>
<evidence type="ECO:0000256" key="3">
    <source>
        <dbReference type="ARBA" id="ARBA00022723"/>
    </source>
</evidence>
<feature type="binding site" evidence="6 7">
    <location>
        <position position="70"/>
    </location>
    <ligand>
        <name>[4Fe-4S] cluster</name>
        <dbReference type="ChEBI" id="CHEBI:49883"/>
        <note>4Fe-4S-S-AdoMet</note>
    </ligand>
</feature>
<dbReference type="KEGG" id="gaw:V144x_52650"/>
<dbReference type="PANTHER" id="PTHR43076:SF1">
    <property type="entry name" value="LIPOYL SYNTHASE 2"/>
    <property type="match status" value="1"/>
</dbReference>
<dbReference type="InterPro" id="IPR058240">
    <property type="entry name" value="rSAM_sf"/>
</dbReference>
<reference evidence="10 11" key="1">
    <citation type="submission" date="2019-03" db="EMBL/GenBank/DDBJ databases">
        <title>Deep-cultivation of Planctomycetes and their phenomic and genomic characterization uncovers novel biology.</title>
        <authorList>
            <person name="Wiegand S."/>
            <person name="Jogler M."/>
            <person name="Boedeker C."/>
            <person name="Pinto D."/>
            <person name="Vollmers J."/>
            <person name="Rivas-Marin E."/>
            <person name="Kohn T."/>
            <person name="Peeters S.H."/>
            <person name="Heuer A."/>
            <person name="Rast P."/>
            <person name="Oberbeckmann S."/>
            <person name="Bunk B."/>
            <person name="Jeske O."/>
            <person name="Meyerdierks A."/>
            <person name="Storesund J.E."/>
            <person name="Kallscheuer N."/>
            <person name="Luecker S."/>
            <person name="Lage O.M."/>
            <person name="Pohl T."/>
            <person name="Merkel B.J."/>
            <person name="Hornburger P."/>
            <person name="Mueller R.-W."/>
            <person name="Bruemmer F."/>
            <person name="Labrenz M."/>
            <person name="Spormann A.M."/>
            <person name="Op den Camp H."/>
            <person name="Overmann J."/>
            <person name="Amann R."/>
            <person name="Jetten M.S.M."/>
            <person name="Mascher T."/>
            <person name="Medema M.H."/>
            <person name="Devos D.P."/>
            <person name="Kaster A.-K."/>
            <person name="Ovreas L."/>
            <person name="Rohde M."/>
            <person name="Galperin M.Y."/>
            <person name="Jogler C."/>
        </authorList>
    </citation>
    <scope>NUCLEOTIDE SEQUENCE [LARGE SCALE GENOMIC DNA]</scope>
    <source>
        <strain evidence="10 11">V144</strain>
    </source>
</reference>
<dbReference type="GO" id="GO:0016765">
    <property type="term" value="F:transferase activity, transferring alkyl or aryl (other than methyl) groups"/>
    <property type="evidence" value="ECO:0007669"/>
    <property type="project" value="InterPro"/>
</dbReference>
<keyword evidence="2 6" id="KW-0949">S-adenosyl-L-methionine</keyword>
<dbReference type="SFLD" id="SFLDF00342">
    <property type="entry name" value="cyclic_dehypoxanthine_futalosi"/>
    <property type="match status" value="1"/>
</dbReference>
<dbReference type="NCBIfam" id="TIGR03699">
    <property type="entry name" value="menaquin_MqnC"/>
    <property type="match status" value="1"/>
</dbReference>
<evidence type="ECO:0000256" key="4">
    <source>
        <dbReference type="ARBA" id="ARBA00023004"/>
    </source>
</evidence>
<dbReference type="GO" id="GO:0009234">
    <property type="term" value="P:menaquinone biosynthetic process"/>
    <property type="evidence" value="ECO:0007669"/>
    <property type="project" value="UniProtKB-UniRule"/>
</dbReference>
<evidence type="ECO:0000313" key="11">
    <source>
        <dbReference type="Proteomes" id="UP000318704"/>
    </source>
</evidence>
<dbReference type="InterPro" id="IPR007197">
    <property type="entry name" value="rSAM"/>
</dbReference>
<dbReference type="PIRSF" id="PIRSF004762">
    <property type="entry name" value="CHP00423"/>
    <property type="match status" value="1"/>
</dbReference>
<dbReference type="Gene3D" id="3.20.20.70">
    <property type="entry name" value="Aldolase class I"/>
    <property type="match status" value="1"/>
</dbReference>
<dbReference type="UniPathway" id="UPA00079"/>
<evidence type="ECO:0000259" key="9">
    <source>
        <dbReference type="PROSITE" id="PS51918"/>
    </source>
</evidence>
<keyword evidence="5 6" id="KW-0411">Iron-sulfur</keyword>
<evidence type="ECO:0000313" key="10">
    <source>
        <dbReference type="EMBL" id="QDT99752.1"/>
    </source>
</evidence>
<dbReference type="Pfam" id="PF04055">
    <property type="entry name" value="Radical_SAM"/>
    <property type="match status" value="1"/>
</dbReference>
<keyword evidence="6" id="KW-0474">Menaquinone biosynthesis</keyword>
<dbReference type="SFLD" id="SFLDS00029">
    <property type="entry name" value="Radical_SAM"/>
    <property type="match status" value="2"/>
</dbReference>
<dbReference type="SUPFAM" id="SSF102114">
    <property type="entry name" value="Radical SAM enzymes"/>
    <property type="match status" value="1"/>
</dbReference>
<dbReference type="InterPro" id="IPR034405">
    <property type="entry name" value="F420"/>
</dbReference>
<keyword evidence="6" id="KW-0560">Oxidoreductase</keyword>
<comment type="catalytic activity">
    <reaction evidence="6">
        <text>dehypoxanthine futalosine + S-adenosyl-L-methionine = cyclic dehypoxanthinylfutalosinate + 5'-deoxyadenosine + L-methionine + H(+)</text>
        <dbReference type="Rhea" id="RHEA:33083"/>
        <dbReference type="ChEBI" id="CHEBI:15378"/>
        <dbReference type="ChEBI" id="CHEBI:17319"/>
        <dbReference type="ChEBI" id="CHEBI:57844"/>
        <dbReference type="ChEBI" id="CHEBI:58864"/>
        <dbReference type="ChEBI" id="CHEBI:59789"/>
        <dbReference type="ChEBI" id="CHEBI:64270"/>
        <dbReference type="EC" id="1.21.98.1"/>
    </reaction>
</comment>
<dbReference type="InterPro" id="IPR013785">
    <property type="entry name" value="Aldolase_TIM"/>
</dbReference>
<name>A0A517W3B3_9PLAN</name>
<evidence type="ECO:0000256" key="2">
    <source>
        <dbReference type="ARBA" id="ARBA00022691"/>
    </source>
</evidence>
<feature type="binding site" evidence="8">
    <location>
        <position position="72"/>
    </location>
    <ligand>
        <name>S-adenosyl-L-methionine</name>
        <dbReference type="ChEBI" id="CHEBI:59789"/>
    </ligand>
</feature>
<evidence type="ECO:0000256" key="1">
    <source>
        <dbReference type="ARBA" id="ARBA00022485"/>
    </source>
</evidence>
<dbReference type="EC" id="1.21.98.1" evidence="6"/>
<dbReference type="RefSeq" id="WP_144989546.1">
    <property type="nucleotide sequence ID" value="NZ_CP037920.1"/>
</dbReference>
<feature type="binding site" evidence="6 7">
    <location>
        <position position="66"/>
    </location>
    <ligand>
        <name>[4Fe-4S] cluster</name>
        <dbReference type="ChEBI" id="CHEBI:49883"/>
        <note>4Fe-4S-S-AdoMet</note>
    </ligand>
</feature>
<dbReference type="Pfam" id="PF19288">
    <property type="entry name" value="CofH_C"/>
    <property type="match status" value="1"/>
</dbReference>
<keyword evidence="1 6" id="KW-0004">4Fe-4S</keyword>
<feature type="binding site" evidence="8">
    <location>
        <position position="178"/>
    </location>
    <ligand>
        <name>S-adenosyl-L-methionine</name>
        <dbReference type="ChEBI" id="CHEBI:59789"/>
    </ligand>
</feature>
<evidence type="ECO:0000256" key="5">
    <source>
        <dbReference type="ARBA" id="ARBA00023014"/>
    </source>
</evidence>
<feature type="domain" description="Radical SAM core" evidence="9">
    <location>
        <begin position="52"/>
        <end position="281"/>
    </location>
</feature>
<comment type="function">
    <text evidence="6">Radical SAM enzyme that catalyzes the cyclization of dehypoxanthine futalosine (DHFL) into cyclic dehypoxanthine futalosine (CDHFL), a step in the biosynthesis of menaquinone (MK, vitamin K2).</text>
</comment>
<protein>
    <recommendedName>
        <fullName evidence="6">Cyclic dehypoxanthine futalosine synthase</fullName>
        <shortName evidence="6">Cyclic DHFL synthase</shortName>
        <ecNumber evidence="6">1.21.98.1</ecNumber>
    </recommendedName>
    <alternativeName>
        <fullName evidence="6">Dehypoxanthine futalosine cyclase</fullName>
        <shortName evidence="6">DHFL cyclase</shortName>
    </alternativeName>
    <alternativeName>
        <fullName evidence="6">Menaquinone biosynthetic enzyme MqnC</fullName>
    </alternativeName>
</protein>
<dbReference type="SFLD" id="SFLDF00343">
    <property type="entry name" value="aminofutalosine_synthase_(mqnE"/>
    <property type="match status" value="1"/>
</dbReference>
<comment type="cofactor">
    <cofactor evidence="6 7">
        <name>[4Fe-4S] cluster</name>
        <dbReference type="ChEBI" id="CHEBI:49883"/>
    </cofactor>
    <text evidence="6 7">Binds 1 [4Fe-4S] cluster. The cluster is coordinated with 3 cysteines and an exchangeable S-adenosyl-L-methionine.</text>
</comment>
<dbReference type="NCBIfam" id="TIGR00423">
    <property type="entry name" value="CofH family radical SAM protein"/>
    <property type="match status" value="1"/>
</dbReference>
<dbReference type="PANTHER" id="PTHR43076">
    <property type="entry name" value="FO SYNTHASE (COFH)"/>
    <property type="match status" value="1"/>
</dbReference>
<sequence length="376" mass="42318">MSSEIASLLDKAVAGERLNREEGLQLLESHDLIALGRAANEVTKRLHPEPYRTYNIDRNINYSNSCSAVCDFCAFYRTPNDPEVYVLKPEQLYQKIEETIALGGDQILLQGGLHPTLKLEWYEDLLRDLREKFPSVNIHGFSPPEIYHFTKVNKLSLQQVLERLKAVGLGSLPGGGGEILVDRVRKKITRGKVLTDGWLEVNRVWHELGGISSATMMFGHVETLAERIEHLDRLRELQDETGGFSAFICWTLQPDHTDMEYVPPAGAFEYLKTQAVSRLYLNNFANIQSSWVTQGEKTGQMALFFGANDMGSLMIEENVVSQAGTTHHLTVDTIRHCIMESGYIPRQRNVFYEYIDDPDSNGPAKGSGHVPLPVLN</sequence>
<accession>A0A517W3B3</accession>
<evidence type="ECO:0000256" key="6">
    <source>
        <dbReference type="HAMAP-Rule" id="MF_00992"/>
    </source>
</evidence>
<evidence type="ECO:0000256" key="8">
    <source>
        <dbReference type="PIRSR" id="PIRSR004762-2"/>
    </source>
</evidence>
<feature type="binding site" evidence="8">
    <location>
        <position position="290"/>
    </location>
    <ligand>
        <name>(3R)-3-methyl-D-ornithine</name>
        <dbReference type="ChEBI" id="CHEBI:64642"/>
    </ligand>
</feature>
<organism evidence="10 11">
    <name type="scientific">Gimesia aquarii</name>
    <dbReference type="NCBI Taxonomy" id="2527964"/>
    <lineage>
        <taxon>Bacteria</taxon>
        <taxon>Pseudomonadati</taxon>
        <taxon>Planctomycetota</taxon>
        <taxon>Planctomycetia</taxon>
        <taxon>Planctomycetales</taxon>
        <taxon>Planctomycetaceae</taxon>
        <taxon>Gimesia</taxon>
    </lineage>
</organism>
<dbReference type="AlphaFoldDB" id="A0A517W3B3"/>
<proteinExistence type="inferred from homology"/>
<dbReference type="HAMAP" id="MF_00992">
    <property type="entry name" value="MqnC"/>
    <property type="match status" value="1"/>
</dbReference>
<dbReference type="InterPro" id="IPR020050">
    <property type="entry name" value="FO_synthase_su2"/>
</dbReference>
<dbReference type="SFLD" id="SFLDG01389">
    <property type="entry name" value="menaquinone_synthsis_involved"/>
    <property type="match status" value="2"/>
</dbReference>
<keyword evidence="3 6" id="KW-0479">Metal-binding</keyword>
<keyword evidence="4 6" id="KW-0408">Iron</keyword>
<dbReference type="GO" id="GO:0044689">
    <property type="term" value="F:7,8-didemethyl-8-hydroxy-5-deazariboflavin synthase activity"/>
    <property type="evidence" value="ECO:0007669"/>
    <property type="project" value="TreeGrafter"/>
</dbReference>
<evidence type="ECO:0000256" key="7">
    <source>
        <dbReference type="PIRSR" id="PIRSR004762-1"/>
    </source>
</evidence>
<dbReference type="EMBL" id="CP037920">
    <property type="protein sequence ID" value="QDT99752.1"/>
    <property type="molecule type" value="Genomic_DNA"/>
</dbReference>
<dbReference type="PROSITE" id="PS51918">
    <property type="entry name" value="RADICAL_SAM"/>
    <property type="match status" value="1"/>
</dbReference>
<comment type="similarity">
    <text evidence="6">Belongs to the radical SAM superfamily. MqnC family.</text>
</comment>
<dbReference type="GO" id="GO:0051539">
    <property type="term" value="F:4 iron, 4 sulfur cluster binding"/>
    <property type="evidence" value="ECO:0007669"/>
    <property type="project" value="UniProtKB-KW"/>
</dbReference>
<dbReference type="SFLD" id="SFLDG01064">
    <property type="entry name" value="F420__menaquinone_cofactor_bio"/>
    <property type="match status" value="2"/>
</dbReference>
<comment type="pathway">
    <text evidence="6">Quinol/quinone metabolism; menaquinone biosynthesis.</text>
</comment>